<dbReference type="Pfam" id="PF25210">
    <property type="entry name" value="Kelch_FKB95"/>
    <property type="match status" value="1"/>
</dbReference>
<dbReference type="AlphaFoldDB" id="A0A397YLT7"/>
<evidence type="ECO:0000313" key="4">
    <source>
        <dbReference type="Proteomes" id="UP000264353"/>
    </source>
</evidence>
<dbReference type="InterPro" id="IPR037293">
    <property type="entry name" value="Gal_Oxidase_central_sf"/>
</dbReference>
<evidence type="ECO:0000313" key="3">
    <source>
        <dbReference type="EMBL" id="RID50893.1"/>
    </source>
</evidence>
<dbReference type="SUPFAM" id="SSF117281">
    <property type="entry name" value="Kelch motif"/>
    <property type="match status" value="1"/>
</dbReference>
<reference evidence="3 4" key="1">
    <citation type="submission" date="2018-06" db="EMBL/GenBank/DDBJ databases">
        <title>WGS assembly of Brassica rapa FPsc.</title>
        <authorList>
            <person name="Bowman J."/>
            <person name="Kohchi T."/>
            <person name="Yamato K."/>
            <person name="Jenkins J."/>
            <person name="Shu S."/>
            <person name="Ishizaki K."/>
            <person name="Yamaoka S."/>
            <person name="Nishihama R."/>
            <person name="Nakamura Y."/>
            <person name="Berger F."/>
            <person name="Adam C."/>
            <person name="Aki S."/>
            <person name="Althoff F."/>
            <person name="Araki T."/>
            <person name="Arteaga-Vazquez M."/>
            <person name="Balasubrmanian S."/>
            <person name="Bauer D."/>
            <person name="Boehm C."/>
            <person name="Briginshaw L."/>
            <person name="Caballero-Perez J."/>
            <person name="Catarino B."/>
            <person name="Chen F."/>
            <person name="Chiyoda S."/>
            <person name="Chovatia M."/>
            <person name="Davies K."/>
            <person name="Delmans M."/>
            <person name="Demura T."/>
            <person name="Dierschke T."/>
            <person name="Dolan L."/>
            <person name="Dorantes-Acosta A."/>
            <person name="Eklund D."/>
            <person name="Florent S."/>
            <person name="Flores-Sandoval E."/>
            <person name="Fujiyama A."/>
            <person name="Fukuzawa H."/>
            <person name="Galik B."/>
            <person name="Grimanelli D."/>
            <person name="Grimwood J."/>
            <person name="Grossniklaus U."/>
            <person name="Hamada T."/>
            <person name="Haseloff J."/>
            <person name="Hetherington A."/>
            <person name="Higo A."/>
            <person name="Hirakawa Y."/>
            <person name="Hundley H."/>
            <person name="Ikeda Y."/>
            <person name="Inoue K."/>
            <person name="Inoue S."/>
            <person name="Ishida S."/>
            <person name="Jia Q."/>
            <person name="Kakita M."/>
            <person name="Kanazawa T."/>
            <person name="Kawai Y."/>
            <person name="Kawashima T."/>
            <person name="Kennedy M."/>
            <person name="Kinose K."/>
            <person name="Kinoshita T."/>
            <person name="Kohara Y."/>
            <person name="Koide E."/>
            <person name="Komatsu K."/>
            <person name="Kopischke S."/>
            <person name="Kubo M."/>
            <person name="Kyozuka J."/>
            <person name="Lagercrantz U."/>
            <person name="Lin S."/>
            <person name="Lindquist E."/>
            <person name="Lipzen A."/>
            <person name="Lu C."/>
            <person name="Luna E."/>
            <person name="Martienssen R."/>
            <person name="Minamino N."/>
            <person name="Mizutani M."/>
            <person name="Mizutani M."/>
            <person name="Mochizuki N."/>
            <person name="Monte I."/>
            <person name="Mosher R."/>
            <person name="Nagasaki H."/>
            <person name="Nakagami H."/>
            <person name="Naramoto S."/>
            <person name="Nishitani K."/>
            <person name="Ohtani M."/>
            <person name="Okamoto T."/>
            <person name="Okumura M."/>
            <person name="Phillips J."/>
            <person name="Pollak B."/>
            <person name="Reinders A."/>
            <person name="Roevekamp M."/>
            <person name="Sano R."/>
            <person name="Sawa S."/>
            <person name="Schmid M."/>
            <person name="Shirakawa M."/>
            <person name="Solano R."/>
            <person name="Spunde A."/>
            <person name="Suetsugu N."/>
            <person name="Sugano S."/>
            <person name="Sugiyama A."/>
            <person name="Sun R."/>
            <person name="Suzuki Y."/>
            <person name="Takenaka M."/>
            <person name="Takezawa D."/>
            <person name="Tomogane H."/>
            <person name="Tsuzuki M."/>
            <person name="Ueda T."/>
            <person name="Umeda M."/>
            <person name="Ward J."/>
            <person name="Watanabe Y."/>
            <person name="Yazaki K."/>
            <person name="Yokoyama R."/>
            <person name="Yoshitake Y."/>
            <person name="Yotsui I."/>
            <person name="Zachgo S."/>
            <person name="Schmutz J."/>
        </authorList>
    </citation>
    <scope>NUCLEOTIDE SEQUENCE [LARGE SCALE GENOMIC DNA]</scope>
    <source>
        <strain evidence="4">cv. B-3</strain>
    </source>
</reference>
<name>A0A397YLT7_BRACM</name>
<protein>
    <recommendedName>
        <fullName evidence="2">FKB95-like N-terminal Kelch domain-containing protein</fullName>
    </recommendedName>
</protein>
<dbReference type="PANTHER" id="PTHR24414">
    <property type="entry name" value="F-BOX/KELCH-REPEAT PROTEIN SKIP4"/>
    <property type="match status" value="1"/>
</dbReference>
<evidence type="ECO:0000256" key="1">
    <source>
        <dbReference type="SAM" id="MobiDB-lite"/>
    </source>
</evidence>
<dbReference type="PANTHER" id="PTHR24414:SF197">
    <property type="entry name" value="F-BOX DOMAIN-CONTAINING PROTEIN"/>
    <property type="match status" value="1"/>
</dbReference>
<feature type="domain" description="FKB95-like N-terminal Kelch" evidence="2">
    <location>
        <begin position="64"/>
        <end position="320"/>
    </location>
</feature>
<dbReference type="Proteomes" id="UP000264353">
    <property type="component" value="Chromosome A8"/>
</dbReference>
<sequence length="344" mass="39281">MNCLAFVLRLDHGSLYLVSKLHRSLMLSPELYQARSLMGRTEHCIYLCLRNASDPFVRLLPKSSSPVVQVFFLDCRSHTWTNLPSMMLARACAAVGVVDGKIYVVGGVKEPNPRKWVVEVFDPKRQTWSTLSTQPQPQPQTQPDDLYSPSLMPESGVIEVEKTKKIFGLNEKGNVWLYTPSQRIWKTGNSDTNKLRKGWHVIDNVIYSCVAGGWILWCEASELEESAGGEMNWRQVMGLEDLRVALCASRVVNYSRGFTPSEYLDDMLPGHKLSNSGPNMLLFWDCLADWKWEIRCAEISLQRHKGTGEIWGTVEWSEAVTRIDRPLDQYPYHCKILYSQSFNL</sequence>
<dbReference type="EMBL" id="CM010635">
    <property type="protein sequence ID" value="RID50893.1"/>
    <property type="molecule type" value="Genomic_DNA"/>
</dbReference>
<organism evidence="3 4">
    <name type="scientific">Brassica campestris</name>
    <name type="common">Field mustard</name>
    <dbReference type="NCBI Taxonomy" id="3711"/>
    <lineage>
        <taxon>Eukaryota</taxon>
        <taxon>Viridiplantae</taxon>
        <taxon>Streptophyta</taxon>
        <taxon>Embryophyta</taxon>
        <taxon>Tracheophyta</taxon>
        <taxon>Spermatophyta</taxon>
        <taxon>Magnoliopsida</taxon>
        <taxon>eudicotyledons</taxon>
        <taxon>Gunneridae</taxon>
        <taxon>Pentapetalae</taxon>
        <taxon>rosids</taxon>
        <taxon>malvids</taxon>
        <taxon>Brassicales</taxon>
        <taxon>Brassicaceae</taxon>
        <taxon>Brassiceae</taxon>
        <taxon>Brassica</taxon>
    </lineage>
</organism>
<dbReference type="InterPro" id="IPR057499">
    <property type="entry name" value="Kelch_FKB95"/>
</dbReference>
<evidence type="ECO:0000259" key="2">
    <source>
        <dbReference type="Pfam" id="PF25210"/>
    </source>
</evidence>
<dbReference type="InterPro" id="IPR050354">
    <property type="entry name" value="F-box/kelch-repeat_ARATH"/>
</dbReference>
<proteinExistence type="predicted"/>
<feature type="region of interest" description="Disordered" evidence="1">
    <location>
        <begin position="128"/>
        <end position="147"/>
    </location>
</feature>
<dbReference type="InterPro" id="IPR015915">
    <property type="entry name" value="Kelch-typ_b-propeller"/>
</dbReference>
<feature type="compositionally biased region" description="Low complexity" evidence="1">
    <location>
        <begin position="128"/>
        <end position="143"/>
    </location>
</feature>
<accession>A0A397YLT7</accession>
<dbReference type="Gene3D" id="2.130.10.80">
    <property type="entry name" value="Galactose oxidase/kelch, beta-propeller"/>
    <property type="match status" value="1"/>
</dbReference>
<gene>
    <name evidence="3" type="ORF">BRARA_H01594</name>
</gene>